<dbReference type="InterPro" id="IPR047241">
    <property type="entry name" value="KIF11-like_kin_motor_dom"/>
</dbReference>
<evidence type="ECO:0000259" key="13">
    <source>
        <dbReference type="PROSITE" id="PS50067"/>
    </source>
</evidence>
<dbReference type="EMBL" id="CP031038">
    <property type="protein sequence ID" value="QDZ21305.1"/>
    <property type="molecule type" value="Genomic_DNA"/>
</dbReference>
<dbReference type="CDD" id="cd01364">
    <property type="entry name" value="KISc_BimC_Eg5"/>
    <property type="match status" value="1"/>
</dbReference>
<dbReference type="GO" id="GO:0051231">
    <property type="term" value="P:spindle elongation"/>
    <property type="evidence" value="ECO:0007669"/>
    <property type="project" value="TreeGrafter"/>
</dbReference>
<dbReference type="GO" id="GO:0072686">
    <property type="term" value="C:mitotic spindle"/>
    <property type="evidence" value="ECO:0007669"/>
    <property type="project" value="TreeGrafter"/>
</dbReference>
<dbReference type="GO" id="GO:0008017">
    <property type="term" value="F:microtubule binding"/>
    <property type="evidence" value="ECO:0007669"/>
    <property type="project" value="InterPro"/>
</dbReference>
<dbReference type="InterPro" id="IPR047149">
    <property type="entry name" value="KIF11-like"/>
</dbReference>
<feature type="coiled-coil region" evidence="11">
    <location>
        <begin position="389"/>
        <end position="499"/>
    </location>
</feature>
<feature type="region of interest" description="Disordered" evidence="12">
    <location>
        <begin position="1000"/>
        <end position="1042"/>
    </location>
</feature>
<dbReference type="AlphaFoldDB" id="A0A5B8MNZ8"/>
<protein>
    <submittedName>
        <fullName evidence="14">Kinesin</fullName>
    </submittedName>
</protein>
<evidence type="ECO:0000256" key="6">
    <source>
        <dbReference type="ARBA" id="ARBA00023175"/>
    </source>
</evidence>
<reference evidence="14 15" key="1">
    <citation type="submission" date="2018-07" db="EMBL/GenBank/DDBJ databases">
        <title>The complete nuclear genome of the prasinophyte Chloropicon primus (CCMP1205).</title>
        <authorList>
            <person name="Pombert J.-F."/>
            <person name="Otis C."/>
            <person name="Turmel M."/>
            <person name="Lemieux C."/>
        </authorList>
    </citation>
    <scope>NUCLEOTIDE SEQUENCE [LARGE SCALE GENOMIC DNA]</scope>
    <source>
        <strain evidence="14 15">CCMP1205</strain>
    </source>
</reference>
<sequence>MTAKSRPGTARSRPGTARGGKGQEANSNSNGEDAGVNVQVILRCRPISGQEKAQRLQQVVKCCEATREVTVTQQIANKQIGRTFTFDRVFGKDTTQANVYDAAITPIVSEVLDGFNCTIFAYGQTGTGKTYTMGGDIERNAETGVLDATAGVIPRAIKQIFETLESAGSEYSVKVSYLELYNEKITDLLGIGEDHAEHQLCEDGRGGVIVRGLEDEIVKTSEEIFEVLERGTARRKTAETKLNKESSRSHSVFTVTIHIKETTPEGDEMIKCGKLNLVDLAGSENISRSGAKKERAREAGEINKSLLTLGRVISALVERQSHIPYRDSKLTRLLRDSLGGKTKTCIIATIAPTALCLDETLNTLDYAQRAKSIKNRPEVNRKISKTTLIKDLTVEIDRLKADLIATREKNGIYLSNAHHESLLTTQKELQEQVQSLETQIEEKEEELKNVKEMFLELETSHDSLSKAHDETKRDLQTKIDELDETCEALEVAKTGIEERDYLIAAHEQAEDRIVSHAIEITDNLTCVTDDTYKLHNKLERKGDVEKSNLAVVRDLQSVSAGRISQFQELMSKNIKVQNDLLKDSSKAIDGLLEEQDANLSSLSCKISNMKSDLESFSSKAVSLVQDEFVVKAGGVLNEVLGMEESNCQSTTDMGQNILSATTKDLGKVKGAVEKSKELLESYSTQQRENSEDIRNKTSEVSEAAEKALVQVKSTTSACQKEAASAYDALKKKLGEAQERMMRSLAEQQNEMISTLTRAVNDSMDSQKSMVQSFFAEMTGDIDATYSSMNASLDGIEEVAEDGNSQLSSMQKQHEKEIKKNEKATAKIEKSFEKSLDKCETLCTEVEQAVEQNTNSLSDAQQKHAQEVAAMLEGAQTGMKEAMSGIEDCVAAGQSTLDKSMSEASGLFADITNSEKDCLQRVADITAEHSKSANENAEKSLELVSDLGKSIDEHAANVKPDASTGETPAKRTIDLPQSGYLESLRTPAPELVLEEFRMQKETRGTQTPVKEETASELEDVVEQKENEDECLGTPAKTSAAPETEILERSPLAAVTNSPSIGLCN</sequence>
<keyword evidence="4 10" id="KW-0547">Nucleotide-binding</keyword>
<evidence type="ECO:0000313" key="14">
    <source>
        <dbReference type="EMBL" id="QDZ21305.1"/>
    </source>
</evidence>
<comment type="subcellular location">
    <subcellularLocation>
        <location evidence="1">Cytoplasm</location>
        <location evidence="1">Cytoskeleton</location>
        <location evidence="1">Spindle</location>
    </subcellularLocation>
</comment>
<dbReference type="GO" id="GO:0008574">
    <property type="term" value="F:plus-end-directed microtubule motor activity"/>
    <property type="evidence" value="ECO:0007669"/>
    <property type="project" value="TreeGrafter"/>
</dbReference>
<dbReference type="GO" id="GO:0090307">
    <property type="term" value="P:mitotic spindle assembly"/>
    <property type="evidence" value="ECO:0007669"/>
    <property type="project" value="TreeGrafter"/>
</dbReference>
<dbReference type="Gene3D" id="3.40.850.10">
    <property type="entry name" value="Kinesin motor domain"/>
    <property type="match status" value="1"/>
</dbReference>
<feature type="binding site" evidence="10">
    <location>
        <begin position="123"/>
        <end position="130"/>
    </location>
    <ligand>
        <name>ATP</name>
        <dbReference type="ChEBI" id="CHEBI:30616"/>
    </ligand>
</feature>
<accession>A0A5B8MNZ8</accession>
<feature type="compositionally biased region" description="Acidic residues" evidence="12">
    <location>
        <begin position="1013"/>
        <end position="1029"/>
    </location>
</feature>
<keyword evidence="15" id="KW-1185">Reference proteome</keyword>
<dbReference type="PANTHER" id="PTHR47970">
    <property type="entry name" value="KINESIN-LIKE PROTEIN KIF11"/>
    <property type="match status" value="1"/>
</dbReference>
<feature type="coiled-coil region" evidence="11">
    <location>
        <begin position="719"/>
        <end position="750"/>
    </location>
</feature>
<evidence type="ECO:0000256" key="11">
    <source>
        <dbReference type="SAM" id="Coils"/>
    </source>
</evidence>
<keyword evidence="6 10" id="KW-0505">Motor protein</keyword>
<comment type="similarity">
    <text evidence="8">Belongs to the TRAFAC class myosin-kinesin ATPase superfamily. Kinesin family. KIN-5/BimC subfamily.</text>
</comment>
<dbReference type="Pfam" id="PF00225">
    <property type="entry name" value="Kinesin"/>
    <property type="match status" value="1"/>
</dbReference>
<dbReference type="GO" id="GO:0005524">
    <property type="term" value="F:ATP binding"/>
    <property type="evidence" value="ECO:0007669"/>
    <property type="project" value="UniProtKB-UniRule"/>
</dbReference>
<dbReference type="SMART" id="SM00129">
    <property type="entry name" value="KISc"/>
    <property type="match status" value="1"/>
</dbReference>
<dbReference type="InterPro" id="IPR019821">
    <property type="entry name" value="Kinesin_motor_CS"/>
</dbReference>
<dbReference type="FunFam" id="3.40.850.10:FF:000019">
    <property type="entry name" value="Kinesin-like protein KIN-5D"/>
    <property type="match status" value="1"/>
</dbReference>
<gene>
    <name evidence="14" type="ORF">A3770_05p38230</name>
</gene>
<dbReference type="GO" id="GO:0005876">
    <property type="term" value="C:spindle microtubule"/>
    <property type="evidence" value="ECO:0007669"/>
    <property type="project" value="TreeGrafter"/>
</dbReference>
<evidence type="ECO:0000256" key="4">
    <source>
        <dbReference type="ARBA" id="ARBA00022741"/>
    </source>
</evidence>
<dbReference type="PANTHER" id="PTHR47970:SF12">
    <property type="entry name" value="KINESIN FAMILY MEMBER 11"/>
    <property type="match status" value="1"/>
</dbReference>
<evidence type="ECO:0000256" key="8">
    <source>
        <dbReference type="ARBA" id="ARBA00034704"/>
    </source>
</evidence>
<feature type="domain" description="Kinesin motor" evidence="13">
    <location>
        <begin position="37"/>
        <end position="373"/>
    </location>
</feature>
<feature type="coiled-coil region" evidence="11">
    <location>
        <begin position="806"/>
        <end position="862"/>
    </location>
</feature>
<dbReference type="OrthoDB" id="3176171at2759"/>
<evidence type="ECO:0000256" key="1">
    <source>
        <dbReference type="ARBA" id="ARBA00004186"/>
    </source>
</evidence>
<dbReference type="PRINTS" id="PR00380">
    <property type="entry name" value="KINESINHEAVY"/>
</dbReference>
<dbReference type="SUPFAM" id="SSF52540">
    <property type="entry name" value="P-loop containing nucleoside triphosphate hydrolases"/>
    <property type="match status" value="1"/>
</dbReference>
<dbReference type="InterPro" id="IPR027267">
    <property type="entry name" value="AH/BAR_dom_sf"/>
</dbReference>
<keyword evidence="11" id="KW-0175">Coiled coil</keyword>
<evidence type="ECO:0000256" key="9">
    <source>
        <dbReference type="ARBA" id="ARBA00046159"/>
    </source>
</evidence>
<evidence type="ECO:0000256" key="10">
    <source>
        <dbReference type="PROSITE-ProRule" id="PRU00283"/>
    </source>
</evidence>
<organism evidence="14 15">
    <name type="scientific">Chloropicon primus</name>
    <dbReference type="NCBI Taxonomy" id="1764295"/>
    <lineage>
        <taxon>Eukaryota</taxon>
        <taxon>Viridiplantae</taxon>
        <taxon>Chlorophyta</taxon>
        <taxon>Chloropicophyceae</taxon>
        <taxon>Chloropicales</taxon>
        <taxon>Chloropicaceae</taxon>
        <taxon>Chloropicon</taxon>
    </lineage>
</organism>
<evidence type="ECO:0000256" key="5">
    <source>
        <dbReference type="ARBA" id="ARBA00022840"/>
    </source>
</evidence>
<keyword evidence="2" id="KW-0963">Cytoplasm</keyword>
<feature type="region of interest" description="Disordered" evidence="12">
    <location>
        <begin position="955"/>
        <end position="974"/>
    </location>
</feature>
<evidence type="ECO:0000256" key="3">
    <source>
        <dbReference type="ARBA" id="ARBA00022701"/>
    </source>
</evidence>
<keyword evidence="7" id="KW-0206">Cytoskeleton</keyword>
<evidence type="ECO:0000256" key="12">
    <source>
        <dbReference type="SAM" id="MobiDB-lite"/>
    </source>
</evidence>
<evidence type="ECO:0000313" key="15">
    <source>
        <dbReference type="Proteomes" id="UP000316726"/>
    </source>
</evidence>
<dbReference type="PROSITE" id="PS00411">
    <property type="entry name" value="KINESIN_MOTOR_1"/>
    <property type="match status" value="1"/>
</dbReference>
<feature type="region of interest" description="Disordered" evidence="12">
    <location>
        <begin position="1"/>
        <end position="32"/>
    </location>
</feature>
<dbReference type="PROSITE" id="PS50067">
    <property type="entry name" value="KINESIN_MOTOR_2"/>
    <property type="match status" value="1"/>
</dbReference>
<dbReference type="InterPro" id="IPR027417">
    <property type="entry name" value="P-loop_NTPase"/>
</dbReference>
<dbReference type="Gene3D" id="1.20.1270.60">
    <property type="entry name" value="Arfaptin homology (AH) domain/BAR domain"/>
    <property type="match status" value="1"/>
</dbReference>
<dbReference type="Proteomes" id="UP000316726">
    <property type="component" value="Chromosome 5"/>
</dbReference>
<dbReference type="InterPro" id="IPR036961">
    <property type="entry name" value="Kinesin_motor_dom_sf"/>
</dbReference>
<dbReference type="InterPro" id="IPR001752">
    <property type="entry name" value="Kinesin_motor_dom"/>
</dbReference>
<feature type="compositionally biased region" description="Basic and acidic residues" evidence="12">
    <location>
        <begin position="1000"/>
        <end position="1012"/>
    </location>
</feature>
<proteinExistence type="inferred from homology"/>
<keyword evidence="3" id="KW-0493">Microtubule</keyword>
<comment type="function">
    <text evidence="9">Responsible for microtubule translocation. May be important for the organization of phragmoplast-specific arrays of microtubules. Plays an essential role in stabilizing the mitotic spindle. Required during mitotic cytokinesis.</text>
</comment>
<evidence type="ECO:0000256" key="7">
    <source>
        <dbReference type="ARBA" id="ARBA00023212"/>
    </source>
</evidence>
<evidence type="ECO:0000256" key="2">
    <source>
        <dbReference type="ARBA" id="ARBA00022490"/>
    </source>
</evidence>
<keyword evidence="5 10" id="KW-0067">ATP-binding</keyword>
<name>A0A5B8MNZ8_9CHLO</name>
<dbReference type="GO" id="GO:0007018">
    <property type="term" value="P:microtubule-based movement"/>
    <property type="evidence" value="ECO:0007669"/>
    <property type="project" value="InterPro"/>
</dbReference>
<dbReference type="STRING" id="1764295.A0A5B8MNZ8"/>